<dbReference type="GO" id="GO:0019867">
    <property type="term" value="C:outer membrane"/>
    <property type="evidence" value="ECO:0007669"/>
    <property type="project" value="InterPro"/>
</dbReference>
<protein>
    <recommendedName>
        <fullName evidence="2">Autotransporter domain-containing protein</fullName>
    </recommendedName>
</protein>
<evidence type="ECO:0000313" key="4">
    <source>
        <dbReference type="Proteomes" id="UP000035651"/>
    </source>
</evidence>
<dbReference type="STRING" id="656179.AB870_16100"/>
<dbReference type="EMBL" id="CP011807">
    <property type="protein sequence ID" value="AKM31320.1"/>
    <property type="molecule type" value="Genomic_DNA"/>
</dbReference>
<dbReference type="NCBIfam" id="TIGR01414">
    <property type="entry name" value="autotrans_barl"/>
    <property type="match status" value="1"/>
</dbReference>
<dbReference type="PROSITE" id="PS51208">
    <property type="entry name" value="AUTOTRANSPORTER"/>
    <property type="match status" value="1"/>
</dbReference>
<dbReference type="InterPro" id="IPR006315">
    <property type="entry name" value="OM_autotransptr_brl_dom"/>
</dbReference>
<evidence type="ECO:0000256" key="1">
    <source>
        <dbReference type="SAM" id="MobiDB-lite"/>
    </source>
</evidence>
<evidence type="ECO:0000259" key="2">
    <source>
        <dbReference type="PROSITE" id="PS51208"/>
    </source>
</evidence>
<evidence type="ECO:0000313" key="3">
    <source>
        <dbReference type="EMBL" id="AKM31320.1"/>
    </source>
</evidence>
<accession>A0A0H3WUK7</accession>
<dbReference type="PATRIC" id="fig|656179.3.peg.3431"/>
<dbReference type="Gene3D" id="2.40.128.130">
    <property type="entry name" value="Autotransporter beta-domain"/>
    <property type="match status" value="1"/>
</dbReference>
<gene>
    <name evidence="3" type="ORF">AB870_16100</name>
</gene>
<dbReference type="KEGG" id="pfg:AB870_16100"/>
<dbReference type="AlphaFoldDB" id="A0A0H3WUK7"/>
<dbReference type="SUPFAM" id="SSF103515">
    <property type="entry name" value="Autotransporter"/>
    <property type="match status" value="1"/>
</dbReference>
<reference evidence="3" key="1">
    <citation type="submission" date="2016-06" db="EMBL/GenBank/DDBJ databases">
        <title>Complete Genome Sequence of Pandoraea faecigallinarum DSM-23572.</title>
        <authorList>
            <person name="Yong D."/>
            <person name="Ee R."/>
            <person name="Lim Y.-L."/>
            <person name="Yin W.-F."/>
            <person name="Chan K.-G."/>
        </authorList>
    </citation>
    <scope>NUCLEOTIDE SEQUENCE</scope>
    <source>
        <strain evidence="3">DSM 23572</strain>
    </source>
</reference>
<name>A0A0H3WUK7_9BURK</name>
<dbReference type="SMART" id="SM00869">
    <property type="entry name" value="Autotransporter"/>
    <property type="match status" value="1"/>
</dbReference>
<dbReference type="InterPro" id="IPR036709">
    <property type="entry name" value="Autotransporte_beta_dom_sf"/>
</dbReference>
<proteinExistence type="predicted"/>
<feature type="region of interest" description="Disordered" evidence="1">
    <location>
        <begin position="147"/>
        <end position="172"/>
    </location>
</feature>
<organism evidence="3 4">
    <name type="scientific">Pandoraea faecigallinarum</name>
    <dbReference type="NCBI Taxonomy" id="656179"/>
    <lineage>
        <taxon>Bacteria</taxon>
        <taxon>Pseudomonadati</taxon>
        <taxon>Pseudomonadota</taxon>
        <taxon>Betaproteobacteria</taxon>
        <taxon>Burkholderiales</taxon>
        <taxon>Burkholderiaceae</taxon>
        <taxon>Pandoraea</taxon>
    </lineage>
</organism>
<dbReference type="Pfam" id="PF03797">
    <property type="entry name" value="Autotransporter"/>
    <property type="match status" value="1"/>
</dbReference>
<sequence length="834" mass="89928">MPSPADLLKKQNEDIRQATVRNERAGVEARAKEREEAAAERLRQTVYTGKRNAQALRAAVSVLSPTDQVIARAAIDRGEIKNAEQIPETLLRDKRALEVLLKALVLSPMEKHSSPQSLPDADMENRGENGARAIETLIQKLQLAKNKQEQAVTDGHRRSATAMPSPADLLKQQNEDIRQATVRNERAGVEARAKQREEAAVERLRQTVYTGKRNAQALRAAVSVLSPADQVIARAAIDRGEIKNAEQIPETLLRDKRALEVLLKALVLSPMEKHSSPQSLPDADMENRGENGARAIETLIQKLQIAKIKQEQAVADGHRRSATAMPSPADLLKQQNEDIRQATVRNERAGVEARAKQREEAAAERLRQTVYTGKRNAQALRAAVSVLSPADQVIARAAIDRGEIKNAAQIPGFLLKVRAEVKARVELNNALAKLSNAHQVLVREALAAGKIDVYQAIASANKLALAEAFASLPKEIQEKLLTQYASGQFTDAAQLKAQATLVQTQLIDQDRRAALVLPQMGFAAEQNAARLQQGMRDRLAGDNAFMQNSGTQSDITSGRRNVWAQASGDQSNGNGSAGAPGFSMRGAGVNVGADTTFDNSRVGIALGYANATIDASGKHAKSKVDTFGVGLYGSHSINDWFANAGVSYSAHSIKSDRNALVGGTSYGMSAKTHGDTVGGFVEFGKKIETSLVNITPSVTARVNNTSIKGFTESGIGSATVDKNEYLSARVGFGVRLWKDFGDANHHITPSLRIAYEREVADSAPSMNVVLHGINGLPPTRASLSGLKLGRDIISAQAGVTMQLSKRLSANAAVNTSWRQHETQVGASGSIVYHW</sequence>
<dbReference type="InterPro" id="IPR005546">
    <property type="entry name" value="Autotransporte_beta"/>
</dbReference>
<keyword evidence="4" id="KW-1185">Reference proteome</keyword>
<feature type="domain" description="Autotransporter" evidence="2">
    <location>
        <begin position="555"/>
        <end position="834"/>
    </location>
</feature>
<dbReference type="Proteomes" id="UP000035651">
    <property type="component" value="Chromosome"/>
</dbReference>